<organism evidence="1 2">
    <name type="scientific">Kurthia gibsonii</name>
    <dbReference type="NCBI Taxonomy" id="33946"/>
    <lineage>
        <taxon>Bacteria</taxon>
        <taxon>Bacillati</taxon>
        <taxon>Bacillota</taxon>
        <taxon>Bacilli</taxon>
        <taxon>Bacillales</taxon>
        <taxon>Caryophanaceae</taxon>
        <taxon>Kurthia</taxon>
    </lineage>
</organism>
<accession>A0ABU9LJJ7</accession>
<proteinExistence type="predicted"/>
<sequence>MTTFLFKRLNQLFGLKKYIVVAVEKASGQSKQFVVVSRKQHAAVSEVSKQLDLQQYDVTAYTKVQYAHMLKLKY</sequence>
<dbReference type="EMBL" id="JBCEWA010000004">
    <property type="protein sequence ID" value="MEL5988200.1"/>
    <property type="molecule type" value="Genomic_DNA"/>
</dbReference>
<gene>
    <name evidence="1" type="ORF">AAF454_07180</name>
</gene>
<reference evidence="1 2" key="1">
    <citation type="submission" date="2024-04" db="EMBL/GenBank/DDBJ databases">
        <authorList>
            <person name="Wu Y.S."/>
            <person name="Zhang L."/>
        </authorList>
    </citation>
    <scope>NUCLEOTIDE SEQUENCE [LARGE SCALE GENOMIC DNA]</scope>
    <source>
        <strain evidence="1 2">KG-01</strain>
    </source>
</reference>
<dbReference type="RefSeq" id="WP_068453852.1">
    <property type="nucleotide sequence ID" value="NZ_JALKQX010000002.1"/>
</dbReference>
<comment type="caution">
    <text evidence="1">The sequence shown here is derived from an EMBL/GenBank/DDBJ whole genome shotgun (WGS) entry which is preliminary data.</text>
</comment>
<evidence type="ECO:0000313" key="2">
    <source>
        <dbReference type="Proteomes" id="UP001398420"/>
    </source>
</evidence>
<keyword evidence="2" id="KW-1185">Reference proteome</keyword>
<evidence type="ECO:0000313" key="1">
    <source>
        <dbReference type="EMBL" id="MEL5988200.1"/>
    </source>
</evidence>
<protein>
    <submittedName>
        <fullName evidence="1">Uncharacterized protein</fullName>
    </submittedName>
</protein>
<name>A0ABU9LJJ7_9BACL</name>
<dbReference type="Proteomes" id="UP001398420">
    <property type="component" value="Unassembled WGS sequence"/>
</dbReference>